<dbReference type="Proteomes" id="UP000051335">
    <property type="component" value="Unassembled WGS sequence"/>
</dbReference>
<evidence type="ECO:0000313" key="1">
    <source>
        <dbReference type="EMBL" id="KPX00738.1"/>
    </source>
</evidence>
<dbReference type="AlphaFoldDB" id="A0A0P9PLW1"/>
<name>A0A0P9PLW1_9PSED</name>
<reference evidence="1 2" key="1">
    <citation type="submission" date="2015-09" db="EMBL/GenBank/DDBJ databases">
        <title>Genome announcement of multiple Pseudomonas syringae strains.</title>
        <authorList>
            <person name="Thakur S."/>
            <person name="Wang P.W."/>
            <person name="Gong Y."/>
            <person name="Weir B.S."/>
            <person name="Guttman D.S."/>
        </authorList>
    </citation>
    <scope>NUCLEOTIDE SEQUENCE [LARGE SCALE GENOMIC DNA]</scope>
    <source>
        <strain evidence="1 2">ICMP17001</strain>
    </source>
</reference>
<keyword evidence="2" id="KW-1185">Reference proteome</keyword>
<dbReference type="EMBL" id="LJQC01000427">
    <property type="protein sequence ID" value="KPX00738.1"/>
    <property type="molecule type" value="Genomic_DNA"/>
</dbReference>
<comment type="caution">
    <text evidence="1">The sequence shown here is derived from an EMBL/GenBank/DDBJ whole genome shotgun (WGS) entry which is preliminary data.</text>
</comment>
<accession>A0A0P9PLW1</accession>
<gene>
    <name evidence="1" type="ORF">ALO75_102761</name>
</gene>
<proteinExistence type="predicted"/>
<protein>
    <submittedName>
        <fullName evidence="1">Uncharacterized protein</fullName>
    </submittedName>
</protein>
<organism evidence="1 2">
    <name type="scientific">Pseudomonas syringae pv. coryli</name>
    <dbReference type="NCBI Taxonomy" id="317659"/>
    <lineage>
        <taxon>Bacteria</taxon>
        <taxon>Pseudomonadati</taxon>
        <taxon>Pseudomonadota</taxon>
        <taxon>Gammaproteobacteria</taxon>
        <taxon>Pseudomonadales</taxon>
        <taxon>Pseudomonadaceae</taxon>
        <taxon>Pseudomonas</taxon>
    </lineage>
</organism>
<evidence type="ECO:0000313" key="2">
    <source>
        <dbReference type="Proteomes" id="UP000051335"/>
    </source>
</evidence>
<sequence>MPRAVACDPRKGCYTGLRRGAATPALQKQKAVDNDKERWLWNHTPGTC</sequence>